<keyword evidence="4 6" id="KW-0472">Membrane</keyword>
<evidence type="ECO:0000256" key="5">
    <source>
        <dbReference type="SAM" id="MobiDB-lite"/>
    </source>
</evidence>
<keyword evidence="3 6" id="KW-1133">Transmembrane helix</keyword>
<dbReference type="PANTHER" id="PTHR21389">
    <property type="entry name" value="P53 INDUCED PROTEIN"/>
    <property type="match status" value="1"/>
</dbReference>
<evidence type="ECO:0000256" key="3">
    <source>
        <dbReference type="ARBA" id="ARBA00022989"/>
    </source>
</evidence>
<feature type="transmembrane region" description="Helical" evidence="6">
    <location>
        <begin position="121"/>
        <end position="140"/>
    </location>
</feature>
<dbReference type="GO" id="GO:0005783">
    <property type="term" value="C:endoplasmic reticulum"/>
    <property type="evidence" value="ECO:0007669"/>
    <property type="project" value="TreeGrafter"/>
</dbReference>
<dbReference type="Proteomes" id="UP000551758">
    <property type="component" value="Unassembled WGS sequence"/>
</dbReference>
<feature type="transmembrane region" description="Helical" evidence="6">
    <location>
        <begin position="160"/>
        <end position="183"/>
    </location>
</feature>
<dbReference type="AlphaFoldDB" id="A0A7J7FB45"/>
<feature type="region of interest" description="Disordered" evidence="5">
    <location>
        <begin position="1"/>
        <end position="25"/>
    </location>
</feature>
<keyword evidence="2 6" id="KW-0812">Transmembrane</keyword>
<evidence type="ECO:0000256" key="6">
    <source>
        <dbReference type="SAM" id="Phobius"/>
    </source>
</evidence>
<accession>A0A7J7FB45</accession>
<sequence length="269" mass="30051">EELTSTEQGQKEDREEQPRKASCPLSSERGFRSVYCSTIWKPESIVCGSWGGEEMADSVKTFLQHLARGISDSIWGICAISNLDARIQQTASSVLAQRRAQSVERTQESEPRILSRIFQCCAWHGGVSWFSLLLSYRVFIPVLQSVTAQIISDPSLHGDVWSWLEFFLPSIFSALWVLPLFVLSKVVNAVWFQDIADPAAFELSERKPHPFPSVSKIIADVLGSLLLANEAKTRGKAYLFQLCLFQLDFFSYLPLSPLAPSTSGTRNAS</sequence>
<dbReference type="GO" id="GO:0016236">
    <property type="term" value="P:macroautophagy"/>
    <property type="evidence" value="ECO:0007669"/>
    <property type="project" value="TreeGrafter"/>
</dbReference>
<name>A0A7J7FB45_DICBM</name>
<keyword evidence="8" id="KW-1185">Reference proteome</keyword>
<evidence type="ECO:0000313" key="8">
    <source>
        <dbReference type="Proteomes" id="UP000551758"/>
    </source>
</evidence>
<evidence type="ECO:0000256" key="1">
    <source>
        <dbReference type="ARBA" id="ARBA00004141"/>
    </source>
</evidence>
<feature type="compositionally biased region" description="Basic and acidic residues" evidence="5">
    <location>
        <begin position="9"/>
        <end position="19"/>
    </location>
</feature>
<evidence type="ECO:0000256" key="2">
    <source>
        <dbReference type="ARBA" id="ARBA00022692"/>
    </source>
</evidence>
<protein>
    <submittedName>
        <fullName evidence="7">Uncharacterized protein</fullName>
    </submittedName>
</protein>
<dbReference type="EMBL" id="JACDTQ010000812">
    <property type="protein sequence ID" value="KAF5925302.1"/>
    <property type="molecule type" value="Genomic_DNA"/>
</dbReference>
<organism evidence="7 8">
    <name type="scientific">Diceros bicornis minor</name>
    <name type="common">South-central black rhinoceros</name>
    <dbReference type="NCBI Taxonomy" id="77932"/>
    <lineage>
        <taxon>Eukaryota</taxon>
        <taxon>Metazoa</taxon>
        <taxon>Chordata</taxon>
        <taxon>Craniata</taxon>
        <taxon>Vertebrata</taxon>
        <taxon>Euteleostomi</taxon>
        <taxon>Mammalia</taxon>
        <taxon>Eutheria</taxon>
        <taxon>Laurasiatheria</taxon>
        <taxon>Perissodactyla</taxon>
        <taxon>Rhinocerotidae</taxon>
        <taxon>Diceros</taxon>
    </lineage>
</organism>
<evidence type="ECO:0000256" key="4">
    <source>
        <dbReference type="ARBA" id="ARBA00023136"/>
    </source>
</evidence>
<comment type="caution">
    <text evidence="7">The sequence shown here is derived from an EMBL/GenBank/DDBJ whole genome shotgun (WGS) entry which is preliminary data.</text>
</comment>
<proteinExistence type="predicted"/>
<dbReference type="PANTHER" id="PTHR21389:SF0">
    <property type="entry name" value="ETOPOSIDE-INDUCED PROTEIN 2.4 HOMOLOG"/>
    <property type="match status" value="1"/>
</dbReference>
<gene>
    <name evidence="7" type="ORF">HPG69_001746</name>
</gene>
<dbReference type="GO" id="GO:0016020">
    <property type="term" value="C:membrane"/>
    <property type="evidence" value="ECO:0007669"/>
    <property type="project" value="UniProtKB-SubCell"/>
</dbReference>
<comment type="subcellular location">
    <subcellularLocation>
        <location evidence="1">Membrane</location>
        <topology evidence="1">Multi-pass membrane protein</topology>
    </subcellularLocation>
</comment>
<feature type="non-terminal residue" evidence="7">
    <location>
        <position position="269"/>
    </location>
</feature>
<reference evidence="7 8" key="1">
    <citation type="journal article" date="2020" name="Mol. Biol. Evol.">
        <title>Interspecific Gene Flow and the Evolution of Specialization in Black and White Rhinoceros.</title>
        <authorList>
            <person name="Moodley Y."/>
            <person name="Westbury M.V."/>
            <person name="Russo I.M."/>
            <person name="Gopalakrishnan S."/>
            <person name="Rakotoarivelo A."/>
            <person name="Olsen R.A."/>
            <person name="Prost S."/>
            <person name="Tunstall T."/>
            <person name="Ryder O.A."/>
            <person name="Dalen L."/>
            <person name="Bruford M.W."/>
        </authorList>
    </citation>
    <scope>NUCLEOTIDE SEQUENCE [LARGE SCALE GENOMIC DNA]</scope>
    <source>
        <strain evidence="7">SBR-YM</strain>
        <tissue evidence="7">Skin</tissue>
    </source>
</reference>
<evidence type="ECO:0000313" key="7">
    <source>
        <dbReference type="EMBL" id="KAF5925302.1"/>
    </source>
</evidence>